<reference evidence="10" key="2">
    <citation type="submission" date="2025-09" db="UniProtKB">
        <authorList>
            <consortium name="Ensembl"/>
        </authorList>
    </citation>
    <scope>IDENTIFICATION</scope>
</reference>
<feature type="domain" description="HTH OST-type" evidence="9">
    <location>
        <begin position="3"/>
        <end position="76"/>
    </location>
</feature>
<dbReference type="CDD" id="cd09974">
    <property type="entry name" value="LOTUS_3_TDRD7"/>
    <property type="match status" value="1"/>
</dbReference>
<organism evidence="10 11">
    <name type="scientific">Sander lucioperca</name>
    <name type="common">Pike-perch</name>
    <name type="synonym">Perca lucioperca</name>
    <dbReference type="NCBI Taxonomy" id="283035"/>
    <lineage>
        <taxon>Eukaryota</taxon>
        <taxon>Metazoa</taxon>
        <taxon>Chordata</taxon>
        <taxon>Craniata</taxon>
        <taxon>Vertebrata</taxon>
        <taxon>Euteleostomi</taxon>
        <taxon>Actinopterygii</taxon>
        <taxon>Neopterygii</taxon>
        <taxon>Teleostei</taxon>
        <taxon>Neoteleostei</taxon>
        <taxon>Acanthomorphata</taxon>
        <taxon>Eupercaria</taxon>
        <taxon>Perciformes</taxon>
        <taxon>Percoidei</taxon>
        <taxon>Percidae</taxon>
        <taxon>Luciopercinae</taxon>
        <taxon>Sander</taxon>
    </lineage>
</organism>
<dbReference type="PANTHER" id="PTHR22948">
    <property type="entry name" value="TUDOR DOMAIN CONTAINING PROTEIN"/>
    <property type="match status" value="1"/>
</dbReference>
<dbReference type="Pfam" id="PF12872">
    <property type="entry name" value="OST-HTH"/>
    <property type="match status" value="1"/>
</dbReference>
<dbReference type="SMART" id="SM00333">
    <property type="entry name" value="TUDOR"/>
    <property type="match status" value="3"/>
</dbReference>
<dbReference type="CDD" id="cd20429">
    <property type="entry name" value="Tudor_TDRD7_rpt3"/>
    <property type="match status" value="1"/>
</dbReference>
<feature type="compositionally biased region" description="Polar residues" evidence="7">
    <location>
        <begin position="837"/>
        <end position="861"/>
    </location>
</feature>
<feature type="compositionally biased region" description="Basic and acidic residues" evidence="7">
    <location>
        <begin position="171"/>
        <end position="189"/>
    </location>
</feature>
<sequence length="1097" mass="122187">MADVELVKKMLRAVLQANKGGVPLSRLQSEYKELTGEQIPHKQMGHNNLDALLASMPSVVRTERSRSGEVCVCVSNETAHIAKVVARQRSSKKTGRPHLVNTQMRVKPAAPLVLNAKPQTSLRQPNHRGRGGDFRQARDMRDGQSEGKTGAHPNKLSNQNTPNRKGNPPAEKSDKRMTLPSRFQKEVHAHLSRNSQQTTPSNLNESLSSGKGKPYDPQQVQGRITEILGKYSNGFWVSKLPQIYRELYKQDMPTEALKDLDTWTHICTVEKTCSSNPSELLLYPAKEQTTTSSPPPTLTPNATSNPPSSSSSPSPPSSPATLSPDLKLKLEELLVKYSNGLWAHALPKLFQDTYKFKLPGHVLENLHLLSDICTIDYPMPDNPKRAILYRKSSSGGGGGEDENCNRRNSSASEEELRLRQELGRRLSNHAVPSLQIPKEEYPSVLVVEATNTNGVILRYIGEGYSQAQESMEDEMREFYGLDQSSPTPLSSPSSGQLVAVRAEEEEEILRAQVCEVMADKAKVHYVDHGFSEVISKTKVFELHEKFFQLPFQATKCKLAGLEPFCQEPAVLKKFETMASGRILLAEILERGQTPLIVLYDTSQDDDVNINAACMKALQDKTLASPLQVNSAYMKVTVRSVCSDGTIYCQLPSRGLAKLNVILENIETYFQLQVTSEFLVSRPFCGKGCLARYKGKWSRVEITNLHGSRVLDILFIDVGVQASVEVFELREIPPPFLYDLMAIPPQAVKCCLADLAVSVGSWSPDAVQWLREKVLNATDCSMKVAKVDETKRCIYVHLFTDKNFHDPARSLNHQMAQSDLFKQQPDVFLTSHRPAKISTATLSSKTPSTGNYTNGSPTSTSVPAKPHLRRALSGPKGGGGGNMTTTSPPETPSAPSSSLQLPPLLELPPAGNNIDVYVSVACHPGHFVLQPWRDMYKLVVLMGEMILYYSKTEQKPLNIEKNHIYAAKVENSWHRVLVKGVLTNGLVSVYELDYGKHELVSCTQLRPLIKEFRQLPFQGITAQLAGLKQRQWSEEASIVFRNHVEKKPLVAQLEAVQEATNPWDRKLMVFLVDTSQEERDIWVHDIMTEFADELTKEL</sequence>
<dbReference type="PROSITE" id="PS50304">
    <property type="entry name" value="TUDOR"/>
    <property type="match status" value="1"/>
</dbReference>
<dbReference type="Proteomes" id="UP000694568">
    <property type="component" value="Unplaced"/>
</dbReference>
<feature type="domain" description="HTH OST-type" evidence="9">
    <location>
        <begin position="322"/>
        <end position="392"/>
    </location>
</feature>
<feature type="domain" description="HTH OST-type" evidence="9">
    <location>
        <begin position="216"/>
        <end position="286"/>
    </location>
</feature>
<dbReference type="InterPro" id="IPR035437">
    <property type="entry name" value="SNase_OB-fold_sf"/>
</dbReference>
<dbReference type="PROSITE" id="PS51644">
    <property type="entry name" value="HTH_OST"/>
    <property type="match status" value="3"/>
</dbReference>
<evidence type="ECO:0000256" key="1">
    <source>
        <dbReference type="ARBA" id="ARBA00004496"/>
    </source>
</evidence>
<name>A0A8D0DDW3_SANLU</name>
<feature type="region of interest" description="Disordered" evidence="7">
    <location>
        <begin position="287"/>
        <end position="323"/>
    </location>
</feature>
<dbReference type="GO" id="GO:0030719">
    <property type="term" value="P:P granule organization"/>
    <property type="evidence" value="ECO:0007669"/>
    <property type="project" value="TreeGrafter"/>
</dbReference>
<evidence type="ECO:0000313" key="10">
    <source>
        <dbReference type="Ensembl" id="ENSSLUP00000052173.1"/>
    </source>
</evidence>
<dbReference type="FunFam" id="2.30.30.140:FF:000065">
    <property type="entry name" value="tudor domain-containing protein 7"/>
    <property type="match status" value="1"/>
</dbReference>
<dbReference type="CDD" id="cd09973">
    <property type="entry name" value="LOTUS_2_TDRD7"/>
    <property type="match status" value="1"/>
</dbReference>
<gene>
    <name evidence="10" type="primary">tdrd7b</name>
</gene>
<feature type="region of interest" description="Disordered" evidence="7">
    <location>
        <begin position="389"/>
        <end position="415"/>
    </location>
</feature>
<dbReference type="SUPFAM" id="SSF63748">
    <property type="entry name" value="Tudor/PWWP/MBT"/>
    <property type="match status" value="3"/>
</dbReference>
<dbReference type="GO" id="GO:0034587">
    <property type="term" value="P:piRNA processing"/>
    <property type="evidence" value="ECO:0007669"/>
    <property type="project" value="TreeGrafter"/>
</dbReference>
<dbReference type="InterPro" id="IPR047449">
    <property type="entry name" value="Tudor_TDRD7_rpt3"/>
</dbReference>
<feature type="compositionally biased region" description="Polar residues" evidence="7">
    <location>
        <begin position="192"/>
        <end position="209"/>
    </location>
</feature>
<dbReference type="InterPro" id="IPR041966">
    <property type="entry name" value="LOTUS-like"/>
</dbReference>
<dbReference type="InterPro" id="IPR037978">
    <property type="entry name" value="TDRD7_LOTUS_3"/>
</dbReference>
<feature type="region of interest" description="Disordered" evidence="7">
    <location>
        <begin position="86"/>
        <end position="218"/>
    </location>
</feature>
<feature type="compositionally biased region" description="Low complexity" evidence="7">
    <location>
        <begin position="299"/>
        <end position="312"/>
    </location>
</feature>
<dbReference type="AlphaFoldDB" id="A0A8D0DDW3"/>
<dbReference type="InterPro" id="IPR002999">
    <property type="entry name" value="Tudor"/>
</dbReference>
<feature type="domain" description="Tudor" evidence="8">
    <location>
        <begin position="491"/>
        <end position="549"/>
    </location>
</feature>
<evidence type="ECO:0000259" key="9">
    <source>
        <dbReference type="PROSITE" id="PS51644"/>
    </source>
</evidence>
<dbReference type="GO" id="GO:0043186">
    <property type="term" value="C:P granule"/>
    <property type="evidence" value="ECO:0007669"/>
    <property type="project" value="TreeGrafter"/>
</dbReference>
<dbReference type="PANTHER" id="PTHR22948:SF14">
    <property type="entry name" value="TUDOR DOMAIN-CONTAINING PROTEIN 7"/>
    <property type="match status" value="1"/>
</dbReference>
<dbReference type="Gene3D" id="3.30.420.610">
    <property type="entry name" value="LOTUS domain-like"/>
    <property type="match status" value="3"/>
</dbReference>
<evidence type="ECO:0000256" key="6">
    <source>
        <dbReference type="ARBA" id="ARBA00022884"/>
    </source>
</evidence>
<proteinExistence type="predicted"/>
<dbReference type="GO" id="GO:0003723">
    <property type="term" value="F:RNA binding"/>
    <property type="evidence" value="ECO:0007669"/>
    <property type="project" value="UniProtKB-KW"/>
</dbReference>
<feature type="compositionally biased region" description="Basic and acidic residues" evidence="7">
    <location>
        <begin position="130"/>
        <end position="145"/>
    </location>
</feature>
<dbReference type="InterPro" id="IPR025605">
    <property type="entry name" value="OST-HTH/LOTUS_dom"/>
</dbReference>
<keyword evidence="6" id="KW-0694">RNA-binding</keyword>
<evidence type="ECO:0000259" key="8">
    <source>
        <dbReference type="PROSITE" id="PS50304"/>
    </source>
</evidence>
<dbReference type="GO" id="GO:0007283">
    <property type="term" value="P:spermatogenesis"/>
    <property type="evidence" value="ECO:0007669"/>
    <property type="project" value="UniProtKB-KW"/>
</dbReference>
<dbReference type="InterPro" id="IPR050621">
    <property type="entry name" value="Tudor_domain_containing"/>
</dbReference>
<evidence type="ECO:0000256" key="7">
    <source>
        <dbReference type="SAM" id="MobiDB-lite"/>
    </source>
</evidence>
<evidence type="ECO:0000256" key="3">
    <source>
        <dbReference type="ARBA" id="ARBA00022737"/>
    </source>
</evidence>
<evidence type="ECO:0000256" key="5">
    <source>
        <dbReference type="ARBA" id="ARBA00022871"/>
    </source>
</evidence>
<dbReference type="Gene3D" id="2.40.50.90">
    <property type="match status" value="3"/>
</dbReference>
<keyword evidence="2" id="KW-0963">Cytoplasm</keyword>
<dbReference type="GeneTree" id="ENSGT00890000139482"/>
<accession>A0A8D0DDW3</accession>
<dbReference type="Pfam" id="PF00567">
    <property type="entry name" value="TUDOR"/>
    <property type="match status" value="3"/>
</dbReference>
<comment type="subcellular location">
    <subcellularLocation>
        <location evidence="1">Cytoplasm</location>
    </subcellularLocation>
</comment>
<feature type="compositionally biased region" description="Low complexity" evidence="7">
    <location>
        <begin position="883"/>
        <end position="904"/>
    </location>
</feature>
<keyword evidence="11" id="KW-1185">Reference proteome</keyword>
<protein>
    <submittedName>
        <fullName evidence="10">Tudor domain containing 7 b</fullName>
    </submittedName>
</protein>
<keyword evidence="3" id="KW-0677">Repeat</keyword>
<dbReference type="Gene3D" id="2.30.30.140">
    <property type="match status" value="3"/>
</dbReference>
<keyword evidence="4" id="KW-0221">Differentiation</keyword>
<dbReference type="Ensembl" id="ENSSLUT00000053707.1">
    <property type="protein sequence ID" value="ENSSLUP00000052173.1"/>
    <property type="gene ID" value="ENSSLUG00000022404.1"/>
</dbReference>
<evidence type="ECO:0000256" key="4">
    <source>
        <dbReference type="ARBA" id="ARBA00022782"/>
    </source>
</evidence>
<reference evidence="10" key="1">
    <citation type="submission" date="2025-08" db="UniProtKB">
        <authorList>
            <consortium name="Ensembl"/>
        </authorList>
    </citation>
    <scope>IDENTIFICATION</scope>
</reference>
<feature type="region of interest" description="Disordered" evidence="7">
    <location>
        <begin position="837"/>
        <end position="904"/>
    </location>
</feature>
<evidence type="ECO:0000313" key="11">
    <source>
        <dbReference type="Proteomes" id="UP000694568"/>
    </source>
</evidence>
<dbReference type="FunFam" id="2.30.30.140:FF:000045">
    <property type="entry name" value="tudor domain-containing protein 7 isoform X1"/>
    <property type="match status" value="1"/>
</dbReference>
<keyword evidence="5" id="KW-0744">Spermatogenesis</keyword>
<feature type="compositionally biased region" description="Polar residues" evidence="7">
    <location>
        <begin position="155"/>
        <end position="164"/>
    </location>
</feature>
<evidence type="ECO:0000256" key="2">
    <source>
        <dbReference type="ARBA" id="ARBA00022490"/>
    </source>
</evidence>